<accession>A0ABZ2YKX6</accession>
<name>A0ABZ2YKX6_9BACT</name>
<feature type="chain" id="PRO_5045781761" evidence="5">
    <location>
        <begin position="20"/>
        <end position="499"/>
    </location>
</feature>
<keyword evidence="5" id="KW-0732">Signal</keyword>
<dbReference type="PROSITE" id="PS00194">
    <property type="entry name" value="THIOREDOXIN_1"/>
    <property type="match status" value="1"/>
</dbReference>
<dbReference type="InterPro" id="IPR013766">
    <property type="entry name" value="Thioredoxin_domain"/>
</dbReference>
<dbReference type="EMBL" id="CP149822">
    <property type="protein sequence ID" value="WZN40371.1"/>
    <property type="molecule type" value="Genomic_DNA"/>
</dbReference>
<keyword evidence="8" id="KW-1185">Reference proteome</keyword>
<gene>
    <name evidence="7" type="ORF">WJU16_20600</name>
</gene>
<evidence type="ECO:0000256" key="2">
    <source>
        <dbReference type="ARBA" id="ARBA00022748"/>
    </source>
</evidence>
<evidence type="ECO:0000313" key="8">
    <source>
        <dbReference type="Proteomes" id="UP001485459"/>
    </source>
</evidence>
<dbReference type="InterPro" id="IPR036249">
    <property type="entry name" value="Thioredoxin-like_sf"/>
</dbReference>
<evidence type="ECO:0000256" key="5">
    <source>
        <dbReference type="SAM" id="SignalP"/>
    </source>
</evidence>
<keyword evidence="4" id="KW-0676">Redox-active center</keyword>
<dbReference type="Gene3D" id="3.40.30.10">
    <property type="entry name" value="Glutaredoxin"/>
    <property type="match status" value="1"/>
</dbReference>
<comment type="subcellular location">
    <subcellularLocation>
        <location evidence="1">Cell envelope</location>
    </subcellularLocation>
</comment>
<dbReference type="CDD" id="cd02966">
    <property type="entry name" value="TlpA_like_family"/>
    <property type="match status" value="1"/>
</dbReference>
<protein>
    <submittedName>
        <fullName evidence="7">TlpA disulfide reductase family protein</fullName>
    </submittedName>
</protein>
<evidence type="ECO:0000256" key="1">
    <source>
        <dbReference type="ARBA" id="ARBA00004196"/>
    </source>
</evidence>
<feature type="domain" description="Thioredoxin" evidence="6">
    <location>
        <begin position="342"/>
        <end position="499"/>
    </location>
</feature>
<evidence type="ECO:0000256" key="4">
    <source>
        <dbReference type="ARBA" id="ARBA00023284"/>
    </source>
</evidence>
<dbReference type="InterPro" id="IPR017937">
    <property type="entry name" value="Thioredoxin_CS"/>
</dbReference>
<dbReference type="InterPro" id="IPR000866">
    <property type="entry name" value="AhpC/TSA"/>
</dbReference>
<keyword evidence="3" id="KW-1015">Disulfide bond</keyword>
<organism evidence="7 8">
    <name type="scientific">Chitinophaga pollutisoli</name>
    <dbReference type="NCBI Taxonomy" id="3133966"/>
    <lineage>
        <taxon>Bacteria</taxon>
        <taxon>Pseudomonadati</taxon>
        <taxon>Bacteroidota</taxon>
        <taxon>Chitinophagia</taxon>
        <taxon>Chitinophagales</taxon>
        <taxon>Chitinophagaceae</taxon>
        <taxon>Chitinophaga</taxon>
    </lineage>
</organism>
<dbReference type="PROSITE" id="PS51352">
    <property type="entry name" value="THIOREDOXIN_2"/>
    <property type="match status" value="1"/>
</dbReference>
<keyword evidence="2" id="KW-0201">Cytochrome c-type biogenesis</keyword>
<evidence type="ECO:0000256" key="3">
    <source>
        <dbReference type="ARBA" id="ARBA00023157"/>
    </source>
</evidence>
<dbReference type="RefSeq" id="WP_341835294.1">
    <property type="nucleotide sequence ID" value="NZ_CP149822.1"/>
</dbReference>
<evidence type="ECO:0000259" key="6">
    <source>
        <dbReference type="PROSITE" id="PS51352"/>
    </source>
</evidence>
<dbReference type="InterPro" id="IPR050553">
    <property type="entry name" value="Thioredoxin_ResA/DsbE_sf"/>
</dbReference>
<reference evidence="8" key="1">
    <citation type="submission" date="2024-03" db="EMBL/GenBank/DDBJ databases">
        <title>Chitinophaga horti sp. nov., isolated from garden soil.</title>
        <authorList>
            <person name="Lee D.S."/>
            <person name="Han D.M."/>
            <person name="Baek J.H."/>
            <person name="Choi D.G."/>
            <person name="Jeon J.H."/>
            <person name="Jeon C.O."/>
        </authorList>
    </citation>
    <scope>NUCLEOTIDE SEQUENCE [LARGE SCALE GENOMIC DNA]</scope>
    <source>
        <strain evidence="8">GPA1</strain>
    </source>
</reference>
<evidence type="ECO:0000313" key="7">
    <source>
        <dbReference type="EMBL" id="WZN40371.1"/>
    </source>
</evidence>
<feature type="signal peptide" evidence="5">
    <location>
        <begin position="1"/>
        <end position="19"/>
    </location>
</feature>
<dbReference type="PANTHER" id="PTHR42852:SF6">
    <property type="entry name" value="THIOL:DISULFIDE INTERCHANGE PROTEIN DSBE"/>
    <property type="match status" value="1"/>
</dbReference>
<dbReference type="Pfam" id="PF00578">
    <property type="entry name" value="AhpC-TSA"/>
    <property type="match status" value="1"/>
</dbReference>
<dbReference type="Proteomes" id="UP001485459">
    <property type="component" value="Chromosome"/>
</dbReference>
<proteinExistence type="predicted"/>
<dbReference type="SUPFAM" id="SSF52833">
    <property type="entry name" value="Thioredoxin-like"/>
    <property type="match status" value="1"/>
</dbReference>
<sequence>MKPYLILLALLLATFPSTAQFTLSGTIRNYSGGHPLTVNLPVVFGFHKENTQTIPMGHLGTFRITLPADSLQTATLFFRKKQITILMQPGGSLAIELDENARTVRFTGGSLAKENQWIQETKLDEAPFFWENDSLAALPEAKIRQSVLAPYAAERNRHIQAILASGVPHPTQQYLISELRYLHINYLHDFFSTSIPDRATARNLEMSLFDEVPIQPAFSHPGPQYFAFADNYIRYLETKAFVQIQKENRPPSAPIPYFGISLDSANVIVSKYGKAYWRWIGSLRNFPPEIAVAYNWQQIRNLYHDGDIAQAEGLSSAFLQRFPDSRFSASVARMRNQLRNKLAANAGNPRIVVLEDSADTQSVQAVVQRLKGKVVFLDVWGTWCGPCKEEIKHLPALRAAFPGEEVAFVFLAMDDDNRHAIWKDFIRANAMEGTHFRKTRQTIPPLWNELLENHPDKSQSYPQYFLFDKSGKLAVAKAHHPSEGEVLYRQIRDVLSKVE</sequence>
<dbReference type="PANTHER" id="PTHR42852">
    <property type="entry name" value="THIOL:DISULFIDE INTERCHANGE PROTEIN DSBE"/>
    <property type="match status" value="1"/>
</dbReference>